<feature type="signal peptide" evidence="3">
    <location>
        <begin position="1"/>
        <end position="29"/>
    </location>
</feature>
<dbReference type="InterPro" id="IPR011444">
    <property type="entry name" value="DUF1549"/>
</dbReference>
<dbReference type="GO" id="GO:0020037">
    <property type="term" value="F:heme binding"/>
    <property type="evidence" value="ECO:0007669"/>
    <property type="project" value="InterPro"/>
</dbReference>
<dbReference type="SUPFAM" id="SSF49785">
    <property type="entry name" value="Galactose-binding domain-like"/>
    <property type="match status" value="1"/>
</dbReference>
<dbReference type="SUPFAM" id="SSF46626">
    <property type="entry name" value="Cytochrome c"/>
    <property type="match status" value="1"/>
</dbReference>
<dbReference type="PANTHER" id="PTHR35889:SF3">
    <property type="entry name" value="F-BOX DOMAIN-CONTAINING PROTEIN"/>
    <property type="match status" value="1"/>
</dbReference>
<keyword evidence="3" id="KW-0732">Signal</keyword>
<dbReference type="EMBL" id="CP036262">
    <property type="protein sequence ID" value="QDS91776.1"/>
    <property type="molecule type" value="Genomic_DNA"/>
</dbReference>
<reference evidence="5 6" key="1">
    <citation type="submission" date="2019-02" db="EMBL/GenBank/DDBJ databases">
        <title>Deep-cultivation of Planctomycetes and their phenomic and genomic characterization uncovers novel biology.</title>
        <authorList>
            <person name="Wiegand S."/>
            <person name="Jogler M."/>
            <person name="Boedeker C."/>
            <person name="Pinto D."/>
            <person name="Vollmers J."/>
            <person name="Rivas-Marin E."/>
            <person name="Kohn T."/>
            <person name="Peeters S.H."/>
            <person name="Heuer A."/>
            <person name="Rast P."/>
            <person name="Oberbeckmann S."/>
            <person name="Bunk B."/>
            <person name="Jeske O."/>
            <person name="Meyerdierks A."/>
            <person name="Storesund J.E."/>
            <person name="Kallscheuer N."/>
            <person name="Luecker S."/>
            <person name="Lage O.M."/>
            <person name="Pohl T."/>
            <person name="Merkel B.J."/>
            <person name="Hornburger P."/>
            <person name="Mueller R.-W."/>
            <person name="Bruemmer F."/>
            <person name="Labrenz M."/>
            <person name="Spormann A.M."/>
            <person name="Op den Camp H."/>
            <person name="Overmann J."/>
            <person name="Amann R."/>
            <person name="Jetten M.S.M."/>
            <person name="Mascher T."/>
            <person name="Medema M.H."/>
            <person name="Devos D.P."/>
            <person name="Kaster A.-K."/>
            <person name="Ovreas L."/>
            <person name="Rohde M."/>
            <person name="Galperin M.Y."/>
            <person name="Jogler C."/>
        </authorList>
    </citation>
    <scope>NUCLEOTIDE SEQUENCE [LARGE SCALE GENOMIC DNA]</scope>
    <source>
        <strain evidence="5 6">FF011L</strain>
    </source>
</reference>
<dbReference type="InterPro" id="IPR000421">
    <property type="entry name" value="FA58C"/>
</dbReference>
<dbReference type="Proteomes" id="UP000320672">
    <property type="component" value="Chromosome"/>
</dbReference>
<dbReference type="InterPro" id="IPR008979">
    <property type="entry name" value="Galactose-bd-like_sf"/>
</dbReference>
<dbReference type="InterPro" id="IPR022655">
    <property type="entry name" value="DUF1553"/>
</dbReference>
<feature type="compositionally biased region" description="Polar residues" evidence="2">
    <location>
        <begin position="1082"/>
        <end position="1094"/>
    </location>
</feature>
<protein>
    <submittedName>
        <fullName evidence="5">Planctomycete cytochrome C</fullName>
    </submittedName>
</protein>
<dbReference type="AlphaFoldDB" id="A0A517MA72"/>
<dbReference type="InterPro" id="IPR013320">
    <property type="entry name" value="ConA-like_dom_sf"/>
</dbReference>
<dbReference type="Gene3D" id="2.60.120.260">
    <property type="entry name" value="Galactose-binding domain-like"/>
    <property type="match status" value="1"/>
</dbReference>
<evidence type="ECO:0000256" key="2">
    <source>
        <dbReference type="SAM" id="MobiDB-lite"/>
    </source>
</evidence>
<evidence type="ECO:0000256" key="3">
    <source>
        <dbReference type="SAM" id="SignalP"/>
    </source>
</evidence>
<evidence type="ECO:0000259" key="4">
    <source>
        <dbReference type="PROSITE" id="PS50022"/>
    </source>
</evidence>
<dbReference type="InterPro" id="IPR036909">
    <property type="entry name" value="Cyt_c-like_dom_sf"/>
</dbReference>
<sequence precursor="true">MICLSRVRPLSTLLMVATIYCFGVAFSHAADDSPQAAVSFNHDIRPILSANCFTCHGPDEAHREADLRLDTQDGMFADRDEGALIAPGKPGQSLLLTRVRSHDADEVMPPSDNGERLTDDQIELLRRWIAEGASWGDHWAFVRPQKPALPDVSSPQWCNNPIDRFVMARLDQGHLVPNSPTQRSDLLRRLTLDLTGVLPTLTEVDAFVSDTSANAYETVVDRLLNSPRFGEHRARYWMDYARYGDTQGLHVDNYQSRWPYRDYVINAFNDDMPYDQFTREQLAGDLLPPRRINQLVATGLIRCGIATGEGGTIIEELKTNLSRERAEMFGAVYLGMTTGCAACHDHKYDPISQQDFYALTAFFNNLTEKASCDDRADWPPNVTVPKTENAAAYDNVLAQKADVLRQLEQRRNRADELLKAWLQGGNRPIAVAEDGLQLHLRLDENLQTGEKQKKVLHNTAPDAVASEFTATGPAPQWGEETCLWPSFRLETNTKVNLGQAADFDKDQPFSCGGWIKPRNVPGGKSWNTKAGALIAKMDIDNGYRGWNLYYSGGPLHVQLIHQWPDDLISLETVGTTEYRSPFRLPEGSYEGTEPDVTLPRGGWSHVCFTYDGSGKAAGVKIYVNGLLQKVKVVGDALTGSIRTPAPLWLGRRHDGDPMQATAYQDMRIYERELSAAEVARLPREDYAAEIVANKEPETWTIDERKVIEDHFFATVDSESIALNEQLPALDAELVRLSAGGAISLVCREKTGLAYADVLTRGVFNDRAKRVLADAPKFLPSLPPEAPHNRLGLAEWVVSPENPLTARVTVNRIWQELFGIGLVATSDDFGTVGEPPSHPDLLDWLAVEFVDSGWRIKRLYKTIVMSATYRQSPKASAEMAALDPDNRLLARGPRFRMDGEMLRDCALQASGLLVEKLGGPSVKPYQPEGVWETGSYGGSNTRIYKQDHGDDLYRRSLYTFTKRMAPMPNLEAFDATDRSATCVRRQRTNTPLAALVLMNDPQYLEAARHLGERTIREGGETTAERIDFLGRILLSRGFSNTDKQTLRSAYDRFTASLSQTPNDAVALTSIGESSAREIPDLPSLTTGKPSRSSDFQAPHHPSRANDGIRNDTDSYWSMDSRSGKPVWWEVDLETPTEVGSVVVVGYFGDSRHYGFTVETSLDGKQWDLVADHRDNKQPSTPQGIDCQFEPREVRYIRVNQTYNSANPGRHLVEVMAFPKAAPVTAQDGIAATELAVWMMMASTVMNSDAAINK</sequence>
<feature type="chain" id="PRO_5021906055" evidence="3">
    <location>
        <begin position="30"/>
        <end position="1252"/>
    </location>
</feature>
<dbReference type="KEGG" id="rml:FF011L_05110"/>
<evidence type="ECO:0000256" key="1">
    <source>
        <dbReference type="SAM" id="Coils"/>
    </source>
</evidence>
<dbReference type="PROSITE" id="PS50022">
    <property type="entry name" value="FA58C_3"/>
    <property type="match status" value="1"/>
</dbReference>
<organism evidence="5 6">
    <name type="scientific">Roseimaritima multifibrata</name>
    <dbReference type="NCBI Taxonomy" id="1930274"/>
    <lineage>
        <taxon>Bacteria</taxon>
        <taxon>Pseudomonadati</taxon>
        <taxon>Planctomycetota</taxon>
        <taxon>Planctomycetia</taxon>
        <taxon>Pirellulales</taxon>
        <taxon>Pirellulaceae</taxon>
        <taxon>Roseimaritima</taxon>
    </lineage>
</organism>
<dbReference type="Pfam" id="PF13385">
    <property type="entry name" value="Laminin_G_3"/>
    <property type="match status" value="1"/>
</dbReference>
<feature type="domain" description="F5/8 type C" evidence="4">
    <location>
        <begin position="1064"/>
        <end position="1216"/>
    </location>
</feature>
<accession>A0A517MA72</accession>
<proteinExistence type="predicted"/>
<dbReference type="OrthoDB" id="222550at2"/>
<dbReference type="Pfam" id="PF00754">
    <property type="entry name" value="F5_F8_type_C"/>
    <property type="match status" value="1"/>
</dbReference>
<dbReference type="Pfam" id="PF07583">
    <property type="entry name" value="PSCyt2"/>
    <property type="match status" value="1"/>
</dbReference>
<dbReference type="PANTHER" id="PTHR35889">
    <property type="entry name" value="CYCLOINULO-OLIGOSACCHARIDE FRUCTANOTRANSFERASE-RELATED"/>
    <property type="match status" value="1"/>
</dbReference>
<keyword evidence="1" id="KW-0175">Coiled coil</keyword>
<feature type="region of interest" description="Disordered" evidence="2">
    <location>
        <begin position="1075"/>
        <end position="1112"/>
    </location>
</feature>
<feature type="coiled-coil region" evidence="1">
    <location>
        <begin position="397"/>
        <end position="424"/>
    </location>
</feature>
<dbReference type="Pfam" id="PF07635">
    <property type="entry name" value="PSCyt1"/>
    <property type="match status" value="1"/>
</dbReference>
<dbReference type="Pfam" id="PF07587">
    <property type="entry name" value="PSD1"/>
    <property type="match status" value="1"/>
</dbReference>
<dbReference type="GO" id="GO:0009055">
    <property type="term" value="F:electron transfer activity"/>
    <property type="evidence" value="ECO:0007669"/>
    <property type="project" value="InterPro"/>
</dbReference>
<dbReference type="InterPro" id="IPR011429">
    <property type="entry name" value="Cyt_c_Planctomycete-type"/>
</dbReference>
<keyword evidence="6" id="KW-1185">Reference proteome</keyword>
<name>A0A517MA72_9BACT</name>
<evidence type="ECO:0000313" key="6">
    <source>
        <dbReference type="Proteomes" id="UP000320672"/>
    </source>
</evidence>
<evidence type="ECO:0000313" key="5">
    <source>
        <dbReference type="EMBL" id="QDS91776.1"/>
    </source>
</evidence>
<dbReference type="Gene3D" id="2.60.120.200">
    <property type="match status" value="1"/>
</dbReference>
<dbReference type="SUPFAM" id="SSF49899">
    <property type="entry name" value="Concanavalin A-like lectins/glucanases"/>
    <property type="match status" value="1"/>
</dbReference>
<gene>
    <name evidence="5" type="ORF">FF011L_05110</name>
</gene>